<evidence type="ECO:0000313" key="3">
    <source>
        <dbReference type="Proteomes" id="UP000789739"/>
    </source>
</evidence>
<comment type="caution">
    <text evidence="2">The sequence shown here is derived from an EMBL/GenBank/DDBJ whole genome shotgun (WGS) entry which is preliminary data.</text>
</comment>
<dbReference type="EMBL" id="CAJVPI010000265">
    <property type="protein sequence ID" value="CAG8510388.1"/>
    <property type="molecule type" value="Genomic_DNA"/>
</dbReference>
<name>A0A9N8ZXA9_9GLOM</name>
<accession>A0A9N8ZXA9</accession>
<sequence>MTLLLVQADLQLHRVLAAVAELCEQEAFMRPPSRVSKPLHGSDLRSSPARSIRGMLMRTKSPTLAYDQVHQFHSRYCSNCNILSHRLHFYYLVLWYASSSLIPWS</sequence>
<evidence type="ECO:0000313" key="2">
    <source>
        <dbReference type="EMBL" id="CAG8510388.1"/>
    </source>
</evidence>
<reference evidence="2" key="1">
    <citation type="submission" date="2021-06" db="EMBL/GenBank/DDBJ databases">
        <authorList>
            <person name="Kallberg Y."/>
            <person name="Tangrot J."/>
            <person name="Rosling A."/>
        </authorList>
    </citation>
    <scope>NUCLEOTIDE SEQUENCE</scope>
    <source>
        <strain evidence="2">BR232B</strain>
    </source>
</reference>
<evidence type="ECO:0000256" key="1">
    <source>
        <dbReference type="SAM" id="SignalP"/>
    </source>
</evidence>
<gene>
    <name evidence="2" type="ORF">PBRASI_LOCUS3080</name>
</gene>
<feature type="signal peptide" evidence="1">
    <location>
        <begin position="1"/>
        <end position="17"/>
    </location>
</feature>
<proteinExistence type="predicted"/>
<keyword evidence="3" id="KW-1185">Reference proteome</keyword>
<organism evidence="2 3">
    <name type="scientific">Paraglomus brasilianum</name>
    <dbReference type="NCBI Taxonomy" id="144538"/>
    <lineage>
        <taxon>Eukaryota</taxon>
        <taxon>Fungi</taxon>
        <taxon>Fungi incertae sedis</taxon>
        <taxon>Mucoromycota</taxon>
        <taxon>Glomeromycotina</taxon>
        <taxon>Glomeromycetes</taxon>
        <taxon>Paraglomerales</taxon>
        <taxon>Paraglomeraceae</taxon>
        <taxon>Paraglomus</taxon>
    </lineage>
</organism>
<feature type="chain" id="PRO_5040310362" evidence="1">
    <location>
        <begin position="18"/>
        <end position="105"/>
    </location>
</feature>
<keyword evidence="1" id="KW-0732">Signal</keyword>
<dbReference type="Proteomes" id="UP000789739">
    <property type="component" value="Unassembled WGS sequence"/>
</dbReference>
<protein>
    <submittedName>
        <fullName evidence="2">7583_t:CDS:1</fullName>
    </submittedName>
</protein>
<dbReference type="AlphaFoldDB" id="A0A9N8ZXA9"/>